<dbReference type="InterPro" id="IPR001849">
    <property type="entry name" value="PH_domain"/>
</dbReference>
<feature type="region of interest" description="Disordered" evidence="1">
    <location>
        <begin position="53"/>
        <end position="75"/>
    </location>
</feature>
<dbReference type="CDD" id="cd00160">
    <property type="entry name" value="RhoGEF"/>
    <property type="match status" value="1"/>
</dbReference>
<dbReference type="OMA" id="RRCKETH"/>
<dbReference type="Gene3D" id="1.20.58.60">
    <property type="match status" value="1"/>
</dbReference>
<feature type="compositionally biased region" description="Polar residues" evidence="1">
    <location>
        <begin position="1769"/>
        <end position="1789"/>
    </location>
</feature>
<feature type="compositionally biased region" description="Basic and acidic residues" evidence="1">
    <location>
        <begin position="1019"/>
        <end position="1028"/>
    </location>
</feature>
<dbReference type="GeneID" id="106076280"/>
<dbReference type="RefSeq" id="XP_055890825.1">
    <property type="nucleotide sequence ID" value="XM_056034850.1"/>
</dbReference>
<dbReference type="InterPro" id="IPR000219">
    <property type="entry name" value="DH_dom"/>
</dbReference>
<gene>
    <name evidence="5" type="primary">LOC106076280</name>
</gene>
<proteinExistence type="predicted"/>
<feature type="region of interest" description="Disordered" evidence="1">
    <location>
        <begin position="471"/>
        <end position="501"/>
    </location>
</feature>
<feature type="region of interest" description="Disordered" evidence="1">
    <location>
        <begin position="432"/>
        <end position="454"/>
    </location>
</feature>
<feature type="domain" description="PH" evidence="2">
    <location>
        <begin position="1552"/>
        <end position="1660"/>
    </location>
</feature>
<feature type="domain" description="DH" evidence="3">
    <location>
        <begin position="1364"/>
        <end position="1540"/>
    </location>
</feature>
<protein>
    <submittedName>
        <fullName evidence="5">Uncharacterized protein LOC106076280 isoform X1</fullName>
    </submittedName>
</protein>
<dbReference type="InterPro" id="IPR011993">
    <property type="entry name" value="PH-like_dom_sf"/>
</dbReference>
<feature type="compositionally biased region" description="Low complexity" evidence="1">
    <location>
        <begin position="1126"/>
        <end position="1158"/>
    </location>
</feature>
<dbReference type="InterPro" id="IPR055251">
    <property type="entry name" value="SOS1_NGEF_PH"/>
</dbReference>
<dbReference type="Gene3D" id="1.20.900.10">
    <property type="entry name" value="Dbl homology (DH) domain"/>
    <property type="match status" value="1"/>
</dbReference>
<dbReference type="Pfam" id="PF00621">
    <property type="entry name" value="RhoGEF"/>
    <property type="match status" value="1"/>
</dbReference>
<name>A0A9W3AU61_BIOGL</name>
<feature type="compositionally biased region" description="Polar residues" evidence="1">
    <location>
        <begin position="1217"/>
        <end position="1236"/>
    </location>
</feature>
<dbReference type="PROSITE" id="PS50003">
    <property type="entry name" value="PH_DOMAIN"/>
    <property type="match status" value="1"/>
</dbReference>
<feature type="compositionally biased region" description="Basic and acidic residues" evidence="1">
    <location>
        <begin position="53"/>
        <end position="72"/>
    </location>
</feature>
<dbReference type="PANTHER" id="PTHR45845:SF3">
    <property type="entry name" value="PURATROPHIN-1-LIKE, ISOFORM A"/>
    <property type="match status" value="1"/>
</dbReference>
<dbReference type="OrthoDB" id="6152532at2759"/>
<keyword evidence="4" id="KW-1185">Reference proteome</keyword>
<evidence type="ECO:0000256" key="1">
    <source>
        <dbReference type="SAM" id="MobiDB-lite"/>
    </source>
</evidence>
<dbReference type="GO" id="GO:0005085">
    <property type="term" value="F:guanyl-nucleotide exchange factor activity"/>
    <property type="evidence" value="ECO:0007669"/>
    <property type="project" value="InterPro"/>
</dbReference>
<dbReference type="Gene3D" id="2.30.29.30">
    <property type="entry name" value="Pleckstrin-homology domain (PH domain)/Phosphotyrosine-binding domain (PTB)"/>
    <property type="match status" value="1"/>
</dbReference>
<feature type="region of interest" description="Disordered" evidence="1">
    <location>
        <begin position="1768"/>
        <end position="1808"/>
    </location>
</feature>
<dbReference type="InterPro" id="IPR052231">
    <property type="entry name" value="Rho_GEF_signaling-related"/>
</dbReference>
<evidence type="ECO:0000313" key="5">
    <source>
        <dbReference type="RefSeq" id="XP_055890825.1"/>
    </source>
</evidence>
<dbReference type="InterPro" id="IPR035899">
    <property type="entry name" value="DBL_dom_sf"/>
</dbReference>
<evidence type="ECO:0000259" key="2">
    <source>
        <dbReference type="PROSITE" id="PS50003"/>
    </source>
</evidence>
<dbReference type="SMART" id="SM00233">
    <property type="entry name" value="PH"/>
    <property type="match status" value="1"/>
</dbReference>
<dbReference type="Proteomes" id="UP001165740">
    <property type="component" value="Chromosome 7"/>
</dbReference>
<sequence>MPLWSRCGSTEVANHTPVEESQPHGDDVGGFHGLFRNVAHLFSDTVFGYFRSPEKAAKPPEHPEEMTSHDSEASSLIRPNVEVSIDSTVSDVGQGQSPHTEDIRAIPICVQSIREEAEESPCSVLDIDEILSSTLGALYGRATPAIIKQAKEVLTSKYGGEVHTFKSEFLDPVLELLHQVLEIQDTSDLPNTTWPLSVGSSVLVHLTTGNCKYLRDIGDFCISVDVNSGLPGLVLSDLTFDGVLEHAVEEPEFGSLLTMEWARKIREAADHEVVFVLRQCLVTSEYTVRHLKWDEIPQLDPRNLNGHALPEYTPGEVHSSTDSWLNINNSGLNLEMGHRKRHSPHKLLSGGFVNGGFCDGDPSNPGLAGALCNSPGFPPFSTLDSHSELSCGDSTPHHTCATCHDHVRDQRQPLPHPCSTSGPSHCTLSTSVAPSSSYSHYGTWHGTRHSKKRADADKRIILSQGLSLHPQVDTTLSQDNSDTSQDTRSTEDHASTDQCTSLTGQTSVNKVDAPQCITDVDNDLLWSGVAILPGCTDYDGRHLIYIFTCSSLWYDRRVDSVQLARLLLYYYSIPRRRNSGEEWSLVADIREASNSTVNRLLESIYLFQESCGQSISVVYLYADRTSQSHVMKSPLYDSKAKVTLKILLTIDLLLQHINVEQLPTVLEGSFAYDHEAWVRFRKKLEPFLSNCRLVACRLVDAMQHVTASDLLPQSVAQSTEMIQAHETAVREVFEDETLLVLQSDGPSIISSLKREEEFFSHSQDYRFSMEQVEDIHHHLQDSITRLARLADTRMNKLHNCLQLREYEEECHKVIEWLSQDGGTILQRHSVTADNLKAVRHQQKDFEKFYFSAMSYIEKGHDLLEEASMLSQCGNFSEATGYKDLAKTLKRQLQTFTVQLEEARERIEGTAKCYQLLDKSYEWALEAMKYVSSMKMEHTATAEGLDKLLRSLNIYLSEHPPVEEDSFSNMTEAAQNLKNEKLLEQSRVAKARCQEIYQLLQLRQTTLRRARNQLEVEQALKEDGKESREMPVPVSTSALDVSKDYSDHERSSYSTTSSVFSPLYSRRDSGGEGGPLRQSLSWEPHDTSTPTFTGWGGGRSDGRRPGAVPRAPLSPTECLSYQHKDLYSPTPASPYSSASSSSSGKSPSKSLTSSSSSSSQPIVPSVTLPESPTLITPDPPNKGRLYQPSPCRLYNASPTRGSAVPTVPKLSLGRTVSHPATSGMAIQSSGAPPQSSSRHQKKVLKRSSTAPIPMLTSPIQEEDSSLQTSSPTEDGCTREEKSVKSLGITGSTESLPSMPEEAEDGDLDLSPSHDHQEDANSTTQSIRDWTPVPVNTHLHRSARSTPTGPMADLRLTEAEIKSRRTVSLIMSEMIQTERDYVRALQFITDHYVPELQRDDVPQMLRGKRTVIFGNLEKIQQFHSQYFLKQLESCQHQPFLVGQYFLQHETMFYLYALYNKNKPKSDVLMMEYGKDFFRQKQLELGDKMDLSSYLLKPVQRMGKYALLLKQLLKECSETEPEFPELKAAEEMVKFQLRHGNDLLAMDSLRDCDVNLQEQGRLLRQEEFLVFQGRKKSMRRIFLFEDLILFSKTKRGRQGQHDLYVYKSSFKTADIGMTENYGDSGYKFEIWFRRRSVGENYVLQAPSTEVKKAWVKDISRLLWRQAIRNRETRINELATMGIGNKPCLDIKPSEDNIQDRSINVALNNRGARTRNSIAVSSFDYLRNGNKRPHSIISVSSTSSSGSSHSSFGLLGSLNLAFDPLDSPRLNRRSFTSNESGIATNSDTSTDLGTENRGPSLRRGSQGSAPLSTMRSYLDVMKSRVLKQKYSDQLYTDV</sequence>
<feature type="region of interest" description="Disordered" evidence="1">
    <location>
        <begin position="1019"/>
        <end position="1332"/>
    </location>
</feature>
<organism evidence="4 5">
    <name type="scientific">Biomphalaria glabrata</name>
    <name type="common">Bloodfluke planorb</name>
    <name type="synonym">Freshwater snail</name>
    <dbReference type="NCBI Taxonomy" id="6526"/>
    <lineage>
        <taxon>Eukaryota</taxon>
        <taxon>Metazoa</taxon>
        <taxon>Spiralia</taxon>
        <taxon>Lophotrochozoa</taxon>
        <taxon>Mollusca</taxon>
        <taxon>Gastropoda</taxon>
        <taxon>Heterobranchia</taxon>
        <taxon>Euthyneura</taxon>
        <taxon>Panpulmonata</taxon>
        <taxon>Hygrophila</taxon>
        <taxon>Lymnaeoidea</taxon>
        <taxon>Planorbidae</taxon>
        <taxon>Biomphalaria</taxon>
    </lineage>
</organism>
<feature type="compositionally biased region" description="Polar residues" evidence="1">
    <location>
        <begin position="472"/>
        <end position="487"/>
    </location>
</feature>
<dbReference type="SMART" id="SM00325">
    <property type="entry name" value="RhoGEF"/>
    <property type="match status" value="1"/>
</dbReference>
<reference evidence="5" key="1">
    <citation type="submission" date="2025-08" db="UniProtKB">
        <authorList>
            <consortium name="RefSeq"/>
        </authorList>
    </citation>
    <scope>IDENTIFICATION</scope>
</reference>
<evidence type="ECO:0000259" key="3">
    <source>
        <dbReference type="PROSITE" id="PS50010"/>
    </source>
</evidence>
<feature type="compositionally biased region" description="Polar residues" evidence="1">
    <location>
        <begin position="1799"/>
        <end position="1808"/>
    </location>
</feature>
<dbReference type="CDD" id="cd13242">
    <property type="entry name" value="PH_puratrophin-1"/>
    <property type="match status" value="1"/>
</dbReference>
<dbReference type="PROSITE" id="PS50010">
    <property type="entry name" value="DH_2"/>
    <property type="match status" value="1"/>
</dbReference>
<accession>A0A9W3AU61</accession>
<dbReference type="SUPFAM" id="SSF48065">
    <property type="entry name" value="DBL homology domain (DH-domain)"/>
    <property type="match status" value="1"/>
</dbReference>
<dbReference type="PANTHER" id="PTHR45845">
    <property type="entry name" value="RHO GUANINE NUCLEOTIDE EXCHANGE FACTOR-RELATED"/>
    <property type="match status" value="1"/>
</dbReference>
<dbReference type="SUPFAM" id="SSF50729">
    <property type="entry name" value="PH domain-like"/>
    <property type="match status" value="1"/>
</dbReference>
<feature type="compositionally biased region" description="Low complexity" evidence="1">
    <location>
        <begin position="1051"/>
        <end position="1060"/>
    </location>
</feature>
<evidence type="ECO:0000313" key="4">
    <source>
        <dbReference type="Proteomes" id="UP001165740"/>
    </source>
</evidence>
<dbReference type="Pfam" id="PF22697">
    <property type="entry name" value="SOS1_NGEF_PH"/>
    <property type="match status" value="1"/>
</dbReference>
<feature type="compositionally biased region" description="Basic and acidic residues" evidence="1">
    <location>
        <begin position="1040"/>
        <end position="1050"/>
    </location>
</feature>
<dbReference type="SUPFAM" id="SSF46966">
    <property type="entry name" value="Spectrin repeat"/>
    <property type="match status" value="1"/>
</dbReference>
<feature type="region of interest" description="Disordered" evidence="1">
    <location>
        <begin position="1"/>
        <end position="25"/>
    </location>
</feature>